<feature type="region of interest" description="Disordered" evidence="2">
    <location>
        <begin position="550"/>
        <end position="620"/>
    </location>
</feature>
<proteinExistence type="predicted"/>
<feature type="compositionally biased region" description="Polar residues" evidence="2">
    <location>
        <begin position="329"/>
        <end position="348"/>
    </location>
</feature>
<protein>
    <recommendedName>
        <fullName evidence="3">C2H2-type domain-containing protein</fullName>
    </recommendedName>
</protein>
<feature type="compositionally biased region" description="Polar residues" evidence="2">
    <location>
        <begin position="137"/>
        <end position="146"/>
    </location>
</feature>
<sequence length="887" mass="99203">MPRDIDRKALRDLLSDDSDSDVGIYEYPEITQHRRDDYDISPGHRIGDFANSRRHSHHQTVGEPSSGLDFSRSLFGRTVEEASLDFLDQVRPQRRRRHDGTPSLTSDDTRTGSSSSRFDSPGPQPHRRRSPSRQSWRHNNQVSDSTPHIRVYPDDANVTLPSIRELDQNINGVSTPAPPSPPGYNSRREYGQRKLSLTPRVAVPEPSSWHSGRHHGEDDQTVNSPIPRFVSPEPHVRPRYPTRDTNLRTNYPSSHSATQDNIYNDRHPSREFEQRTENLNHRFSADLHSVSRYADTQRSTRRHYANTTNDLSDSSPSLFPNRYPDQRTEYSNARNVSPDQHSSFSNNNKRTEQRRKHQLDDNRVVSPKPLIATLYNNYPYAPDSPLPLSTPRALDNWPEQINDDSISPKSPLGSFFPDLLEQEGDLDNPCGLIPPDSPSSPKAVNSQPERRNNYSLTRVLSSDPSSPLQHVGVESDHIADLPPTRLATPIPVLVRTSVPPTGTLALPTPTPLHSDAGVNQSRPQFTTPASTLVPVISNREFEHRTKSFPLPVPRPILSPVNSNRESDQRTRCSPFTPDSCVVDRNGHSESGAPCPSVSPAVGLQSSTTSINSNRVPGQQRYLPAPRVVSPEISSFPQHSQERSPNSIASLSNNLNIRDDSQTDPAENNNTLTWDFSSVDLNTAPTVEALSATLPQQSSNKRGPSPTVFERLKASKVPKAPKQPKAPKPGKTPRSGLPFAEEDEAVELTGDVNAVVKTLPTPPPATVPKSKQSKMVKKAPPTASFMCEYCASAFTRNHDKNRHIKSIHQEQTLSAIKSRTCPCCNEVLSREDAFRRHIIKMPDSCIRLAELRSMPLTPDQKSRLQKMHADGIPPKFPFDELYYMYRRG</sequence>
<feature type="region of interest" description="Disordered" evidence="2">
    <location>
        <begin position="712"/>
        <end position="737"/>
    </location>
</feature>
<evidence type="ECO:0000256" key="2">
    <source>
        <dbReference type="SAM" id="MobiDB-lite"/>
    </source>
</evidence>
<accession>A0A8H7Y5B0</accession>
<dbReference type="Gene3D" id="3.30.160.60">
    <property type="entry name" value="Classic Zinc Finger"/>
    <property type="match status" value="1"/>
</dbReference>
<feature type="region of interest" description="Disordered" evidence="2">
    <location>
        <begin position="420"/>
        <end position="450"/>
    </location>
</feature>
<dbReference type="AlphaFoldDB" id="A0A8H7Y5B0"/>
<keyword evidence="1" id="KW-0862">Zinc</keyword>
<keyword evidence="1" id="KW-0479">Metal-binding</keyword>
<feature type="compositionally biased region" description="Polar residues" evidence="2">
    <location>
        <begin position="603"/>
        <end position="616"/>
    </location>
</feature>
<evidence type="ECO:0000256" key="1">
    <source>
        <dbReference type="PROSITE-ProRule" id="PRU00042"/>
    </source>
</evidence>
<feature type="compositionally biased region" description="Polar residues" evidence="2">
    <location>
        <begin position="247"/>
        <end position="262"/>
    </location>
</feature>
<dbReference type="InterPro" id="IPR013087">
    <property type="entry name" value="Znf_C2H2_type"/>
</dbReference>
<feature type="region of interest" description="Disordered" evidence="2">
    <location>
        <begin position="290"/>
        <end position="365"/>
    </location>
</feature>
<evidence type="ECO:0000259" key="3">
    <source>
        <dbReference type="PROSITE" id="PS50157"/>
    </source>
</evidence>
<feature type="region of interest" description="Disordered" evidence="2">
    <location>
        <begin position="202"/>
        <end position="265"/>
    </location>
</feature>
<feature type="compositionally biased region" description="Polar residues" evidence="2">
    <location>
        <begin position="305"/>
        <end position="318"/>
    </location>
</feature>
<feature type="compositionally biased region" description="Low complexity" evidence="2">
    <location>
        <begin position="643"/>
        <end position="655"/>
    </location>
</feature>
<name>A0A8H7Y5B0_PSICU</name>
<organism evidence="4">
    <name type="scientific">Psilocybe cubensis</name>
    <name type="common">Psychedelic mushroom</name>
    <name type="synonym">Stropharia cubensis</name>
    <dbReference type="NCBI Taxonomy" id="181762"/>
    <lineage>
        <taxon>Eukaryota</taxon>
        <taxon>Fungi</taxon>
        <taxon>Dikarya</taxon>
        <taxon>Basidiomycota</taxon>
        <taxon>Agaricomycotina</taxon>
        <taxon>Agaricomycetes</taxon>
        <taxon>Agaricomycetidae</taxon>
        <taxon>Agaricales</taxon>
        <taxon>Agaricineae</taxon>
        <taxon>Strophariaceae</taxon>
        <taxon>Psilocybe</taxon>
    </lineage>
</organism>
<dbReference type="OrthoDB" id="8922241at2759"/>
<feature type="region of interest" description="Disordered" evidence="2">
    <location>
        <begin position="168"/>
        <end position="188"/>
    </location>
</feature>
<feature type="compositionally biased region" description="Low complexity" evidence="2">
    <location>
        <begin position="103"/>
        <end position="121"/>
    </location>
</feature>
<dbReference type="EMBL" id="JAFIQS010000002">
    <property type="protein sequence ID" value="KAG5172898.1"/>
    <property type="molecule type" value="Genomic_DNA"/>
</dbReference>
<gene>
    <name evidence="4" type="ORF">JR316_002401</name>
</gene>
<keyword evidence="1" id="KW-0863">Zinc-finger</keyword>
<feature type="domain" description="C2H2-type" evidence="3">
    <location>
        <begin position="784"/>
        <end position="812"/>
    </location>
</feature>
<dbReference type="PROSITE" id="PS00028">
    <property type="entry name" value="ZINC_FINGER_C2H2_1"/>
    <property type="match status" value="1"/>
</dbReference>
<comment type="caution">
    <text evidence="4">The sequence shown here is derived from an EMBL/GenBank/DDBJ whole genome shotgun (WGS) entry which is preliminary data.</text>
</comment>
<reference evidence="4" key="1">
    <citation type="submission" date="2021-02" db="EMBL/GenBank/DDBJ databases">
        <title>Psilocybe cubensis genome.</title>
        <authorList>
            <person name="Mckernan K.J."/>
            <person name="Crawford S."/>
            <person name="Trippe A."/>
            <person name="Kane L.T."/>
            <person name="Mclaughlin S."/>
        </authorList>
    </citation>
    <scope>NUCLEOTIDE SEQUENCE [LARGE SCALE GENOMIC DNA]</scope>
    <source>
        <strain evidence="4">MGC-MH-2018</strain>
    </source>
</reference>
<dbReference type="GO" id="GO:0008270">
    <property type="term" value="F:zinc ion binding"/>
    <property type="evidence" value="ECO:0007669"/>
    <property type="project" value="UniProtKB-KW"/>
</dbReference>
<feature type="region of interest" description="Disordered" evidence="2">
    <location>
        <begin position="86"/>
        <end position="154"/>
    </location>
</feature>
<feature type="compositionally biased region" description="Polar residues" evidence="2">
    <location>
        <begin position="439"/>
        <end position="450"/>
    </location>
</feature>
<feature type="region of interest" description="Disordered" evidence="2">
    <location>
        <begin position="633"/>
        <end position="670"/>
    </location>
</feature>
<evidence type="ECO:0000313" key="4">
    <source>
        <dbReference type="EMBL" id="KAG5172898.1"/>
    </source>
</evidence>
<dbReference type="PROSITE" id="PS50157">
    <property type="entry name" value="ZINC_FINGER_C2H2_2"/>
    <property type="match status" value="1"/>
</dbReference>
<feature type="region of interest" description="Disordered" evidence="2">
    <location>
        <begin position="17"/>
        <end position="71"/>
    </location>
</feature>